<proteinExistence type="inferred from homology"/>
<dbReference type="GO" id="GO:0004252">
    <property type="term" value="F:serine-type endopeptidase activity"/>
    <property type="evidence" value="ECO:0007669"/>
    <property type="project" value="InterPro"/>
</dbReference>
<name>K4CJ83_SOLLC</name>
<evidence type="ECO:0008006" key="7">
    <source>
        <dbReference type="Google" id="ProtNLM"/>
    </source>
</evidence>
<dbReference type="PhylomeDB" id="K4CJ83"/>
<protein>
    <recommendedName>
        <fullName evidence="7">Peptidase S8/S53 domain-containing protein</fullName>
    </recommendedName>
</protein>
<dbReference type="Gene3D" id="3.40.50.200">
    <property type="entry name" value="Peptidase S8/S53 domain"/>
    <property type="match status" value="1"/>
</dbReference>
<dbReference type="EnsemblPlants" id="Solyc08g014530.1.1">
    <property type="protein sequence ID" value="Solyc08g014530.1.1"/>
    <property type="gene ID" value="Solyc08g014530.1"/>
</dbReference>
<accession>K4CJ83</accession>
<organism evidence="5">
    <name type="scientific">Solanum lycopersicum</name>
    <name type="common">Tomato</name>
    <name type="synonym">Lycopersicon esculentum</name>
    <dbReference type="NCBI Taxonomy" id="4081"/>
    <lineage>
        <taxon>Eukaryota</taxon>
        <taxon>Viridiplantae</taxon>
        <taxon>Streptophyta</taxon>
        <taxon>Embryophyta</taxon>
        <taxon>Tracheophyta</taxon>
        <taxon>Spermatophyta</taxon>
        <taxon>Magnoliopsida</taxon>
        <taxon>eudicotyledons</taxon>
        <taxon>Gunneridae</taxon>
        <taxon>Pentapetalae</taxon>
        <taxon>asterids</taxon>
        <taxon>lamiids</taxon>
        <taxon>Solanales</taxon>
        <taxon>Solanaceae</taxon>
        <taxon>Solanoideae</taxon>
        <taxon>Solaneae</taxon>
        <taxon>Solanum</taxon>
        <taxon>Solanum subgen. Lycopersicon</taxon>
    </lineage>
</organism>
<dbReference type="InterPro" id="IPR000209">
    <property type="entry name" value="Peptidase_S8/S53_dom"/>
</dbReference>
<dbReference type="STRING" id="4081.K4CJ83"/>
<dbReference type="InParanoid" id="K4CJ83"/>
<dbReference type="InterPro" id="IPR037045">
    <property type="entry name" value="S8pro/Inhibitor_I9_sf"/>
</dbReference>
<reference evidence="5" key="2">
    <citation type="submission" date="2015-06" db="UniProtKB">
        <authorList>
            <consortium name="EnsemblPlants"/>
        </authorList>
    </citation>
    <scope>IDENTIFICATION</scope>
    <source>
        <strain evidence="5">cv. Heinz 1706</strain>
    </source>
</reference>
<dbReference type="Gramene" id="Solyc08g014530.1.1">
    <property type="protein sequence ID" value="Solyc08g014530.1.1"/>
    <property type="gene ID" value="Solyc08g014530.1"/>
</dbReference>
<feature type="domain" description="Peptidase S8/S53" evidence="3">
    <location>
        <begin position="81"/>
        <end position="189"/>
    </location>
</feature>
<dbReference type="InterPro" id="IPR045051">
    <property type="entry name" value="SBT"/>
</dbReference>
<dbReference type="Pfam" id="PF05922">
    <property type="entry name" value="Inhibitor_I9"/>
    <property type="match status" value="1"/>
</dbReference>
<reference evidence="5" key="1">
    <citation type="journal article" date="2012" name="Nature">
        <title>The tomato genome sequence provides insights into fleshy fruit evolution.</title>
        <authorList>
            <consortium name="Tomato Genome Consortium"/>
        </authorList>
    </citation>
    <scope>NUCLEOTIDE SEQUENCE [LARGE SCALE GENOMIC DNA]</scope>
    <source>
        <strain evidence="5">cv. Heinz 1706</strain>
    </source>
</reference>
<evidence type="ECO:0000259" key="4">
    <source>
        <dbReference type="Pfam" id="PF05922"/>
    </source>
</evidence>
<evidence type="ECO:0000259" key="3">
    <source>
        <dbReference type="Pfam" id="PF00082"/>
    </source>
</evidence>
<evidence type="ECO:0000256" key="1">
    <source>
        <dbReference type="ARBA" id="ARBA00011073"/>
    </source>
</evidence>
<dbReference type="PaxDb" id="4081-Solyc08g014530.1.1"/>
<evidence type="ECO:0000313" key="5">
    <source>
        <dbReference type="EnsemblPlants" id="Solyc08g014530.1.1"/>
    </source>
</evidence>
<evidence type="ECO:0000313" key="6">
    <source>
        <dbReference type="Proteomes" id="UP000004994"/>
    </source>
</evidence>
<evidence type="ECO:0000256" key="2">
    <source>
        <dbReference type="ARBA" id="ARBA00022729"/>
    </source>
</evidence>
<dbReference type="InterPro" id="IPR010259">
    <property type="entry name" value="S8pro/Inhibitor_I9"/>
</dbReference>
<dbReference type="PANTHER" id="PTHR10795">
    <property type="entry name" value="PROPROTEIN CONVERTASE SUBTILISIN/KEXIN"/>
    <property type="match status" value="1"/>
</dbReference>
<dbReference type="SUPFAM" id="SSF52743">
    <property type="entry name" value="Subtilisin-like"/>
    <property type="match status" value="1"/>
</dbReference>
<dbReference type="OMA" id="WKRACNG"/>
<comment type="similarity">
    <text evidence="1">Belongs to the peptidase S8 family.</text>
</comment>
<dbReference type="Proteomes" id="UP000004994">
    <property type="component" value="Chromosome 8"/>
</dbReference>
<dbReference type="Gene3D" id="3.30.70.80">
    <property type="entry name" value="Peptidase S8 propeptide/proteinase inhibitor I9"/>
    <property type="match status" value="1"/>
</dbReference>
<keyword evidence="6" id="KW-1185">Reference proteome</keyword>
<dbReference type="eggNOG" id="ENOG502QSF0">
    <property type="taxonomic scope" value="Eukaryota"/>
</dbReference>
<keyword evidence="2" id="KW-0732">Signal</keyword>
<dbReference type="AlphaFoldDB" id="K4CJ83"/>
<dbReference type="HOGENOM" id="CLU_1100082_0_0_1"/>
<dbReference type="GO" id="GO:0006508">
    <property type="term" value="P:proteolysis"/>
    <property type="evidence" value="ECO:0007669"/>
    <property type="project" value="InterPro"/>
</dbReference>
<sequence length="253" mass="28130">MVYSYRHGFSGFAAKLTNSQAKQIRGILLFLLVKKSTSTNMHLNLIKLQIKFTRLKTTRSWDFLGLSKSNPNDLLNKANQGDGVIIGIVDTDGKVICKSEANFNATKHCNKKIIGTRWYIKGLMEQFKLNQTMVEKSYNLSPLDEDGHGTHVAYTAAGSYVNNVQYYGLNMGASRGGAPHARLAIYKAQEIFQGKDHAFIPLLVTKDVTNNKEPMIKLGQTKVVEGNEVFLKVAKFSSRGPNSFGPDILKVKI</sequence>
<dbReference type="InterPro" id="IPR036852">
    <property type="entry name" value="Peptidase_S8/S53_dom_sf"/>
</dbReference>
<dbReference type="Pfam" id="PF00082">
    <property type="entry name" value="Peptidase_S8"/>
    <property type="match status" value="1"/>
</dbReference>
<feature type="domain" description="Inhibitor I9" evidence="4">
    <location>
        <begin position="1"/>
        <end position="25"/>
    </location>
</feature>